<dbReference type="Proteomes" id="UP000233551">
    <property type="component" value="Unassembled WGS sequence"/>
</dbReference>
<dbReference type="EMBL" id="PGOL01002996">
    <property type="protein sequence ID" value="PKI43709.1"/>
    <property type="molecule type" value="Genomic_DNA"/>
</dbReference>
<evidence type="ECO:0000313" key="2">
    <source>
        <dbReference type="EMBL" id="PKI43709.1"/>
    </source>
</evidence>
<proteinExistence type="predicted"/>
<organism evidence="2 3">
    <name type="scientific">Punica granatum</name>
    <name type="common">Pomegranate</name>
    <dbReference type="NCBI Taxonomy" id="22663"/>
    <lineage>
        <taxon>Eukaryota</taxon>
        <taxon>Viridiplantae</taxon>
        <taxon>Streptophyta</taxon>
        <taxon>Embryophyta</taxon>
        <taxon>Tracheophyta</taxon>
        <taxon>Spermatophyta</taxon>
        <taxon>Magnoliopsida</taxon>
        <taxon>eudicotyledons</taxon>
        <taxon>Gunneridae</taxon>
        <taxon>Pentapetalae</taxon>
        <taxon>rosids</taxon>
        <taxon>malvids</taxon>
        <taxon>Myrtales</taxon>
        <taxon>Lythraceae</taxon>
        <taxon>Punica</taxon>
    </lineage>
</organism>
<reference evidence="2 3" key="1">
    <citation type="submission" date="2017-11" db="EMBL/GenBank/DDBJ databases">
        <title>De-novo sequencing of pomegranate (Punica granatum L.) genome.</title>
        <authorList>
            <person name="Akparov Z."/>
            <person name="Amiraslanov A."/>
            <person name="Hajiyeva S."/>
            <person name="Abbasov M."/>
            <person name="Kaur K."/>
            <person name="Hamwieh A."/>
            <person name="Solovyev V."/>
            <person name="Salamov A."/>
            <person name="Braich B."/>
            <person name="Kosarev P."/>
            <person name="Mahmoud A."/>
            <person name="Hajiyev E."/>
            <person name="Babayeva S."/>
            <person name="Izzatullayeva V."/>
            <person name="Mammadov A."/>
            <person name="Mammadov A."/>
            <person name="Sharifova S."/>
            <person name="Ojaghi J."/>
            <person name="Eynullazada K."/>
            <person name="Bayramov B."/>
            <person name="Abdulazimova A."/>
            <person name="Shahmuradov I."/>
        </authorList>
    </citation>
    <scope>NUCLEOTIDE SEQUENCE [LARGE SCALE GENOMIC DNA]</scope>
    <source>
        <strain evidence="3">cv. AG2017</strain>
        <tissue evidence="2">Leaf</tissue>
    </source>
</reference>
<feature type="region of interest" description="Disordered" evidence="1">
    <location>
        <begin position="52"/>
        <end position="84"/>
    </location>
</feature>
<protein>
    <submittedName>
        <fullName evidence="2">Uncharacterized protein</fullName>
    </submittedName>
</protein>
<gene>
    <name evidence="2" type="ORF">CRG98_035908</name>
</gene>
<evidence type="ECO:0000256" key="1">
    <source>
        <dbReference type="SAM" id="MobiDB-lite"/>
    </source>
</evidence>
<dbReference type="AlphaFoldDB" id="A0A2I0II71"/>
<comment type="caution">
    <text evidence="2">The sequence shown here is derived from an EMBL/GenBank/DDBJ whole genome shotgun (WGS) entry which is preliminary data.</text>
</comment>
<name>A0A2I0II71_PUNGR</name>
<keyword evidence="3" id="KW-1185">Reference proteome</keyword>
<feature type="compositionally biased region" description="Polar residues" evidence="1">
    <location>
        <begin position="57"/>
        <end position="81"/>
    </location>
</feature>
<evidence type="ECO:0000313" key="3">
    <source>
        <dbReference type="Proteomes" id="UP000233551"/>
    </source>
</evidence>
<accession>A0A2I0II71</accession>
<sequence length="123" mass="13545">MVASSFENLCDKWFENLYNKWCLPDPKFPFCLHLSHEASTVLNPSAIPLNLDPGSTLRPSTQALSPTSDKATSPRSSTSDEVNLDPATSALRVGVLMHRFPFQFEKCLLSPSVLIGARSNHAE</sequence>